<dbReference type="InterPro" id="IPR001849">
    <property type="entry name" value="PH_domain"/>
</dbReference>
<feature type="compositionally biased region" description="Basic and acidic residues" evidence="2">
    <location>
        <begin position="707"/>
        <end position="716"/>
    </location>
</feature>
<feature type="compositionally biased region" description="Polar residues" evidence="2">
    <location>
        <begin position="514"/>
        <end position="532"/>
    </location>
</feature>
<evidence type="ECO:0000256" key="1">
    <source>
        <dbReference type="SAM" id="Coils"/>
    </source>
</evidence>
<feature type="domain" description="PH" evidence="3">
    <location>
        <begin position="1217"/>
        <end position="1323"/>
    </location>
</feature>
<name>A0A1Y1UTP0_9FUNG</name>
<keyword evidence="5" id="KW-1185">Reference proteome</keyword>
<reference evidence="4 5" key="2">
    <citation type="submission" date="2016-08" db="EMBL/GenBank/DDBJ databases">
        <title>Pervasive Adenine N6-methylation of Active Genes in Fungi.</title>
        <authorList>
            <consortium name="DOE Joint Genome Institute"/>
            <person name="Mondo S.J."/>
            <person name="Dannebaum R.O."/>
            <person name="Kuo R.C."/>
            <person name="Labutti K."/>
            <person name="Haridas S."/>
            <person name="Kuo A."/>
            <person name="Salamov A."/>
            <person name="Ahrendt S.R."/>
            <person name="Lipzen A."/>
            <person name="Sullivan W."/>
            <person name="Andreopoulos W.B."/>
            <person name="Clum A."/>
            <person name="Lindquist E."/>
            <person name="Daum C."/>
            <person name="Ramamoorthy G.K."/>
            <person name="Gryganskyi A."/>
            <person name="Culley D."/>
            <person name="Magnuson J.K."/>
            <person name="James T.Y."/>
            <person name="O'Malley M.A."/>
            <person name="Stajich J.E."/>
            <person name="Spatafora J.W."/>
            <person name="Visel A."/>
            <person name="Grigoriev I.V."/>
        </authorList>
    </citation>
    <scope>NUCLEOTIDE SEQUENCE [LARGE SCALE GENOMIC DNA]</scope>
    <source>
        <strain evidence="5">finn</strain>
    </source>
</reference>
<gene>
    <name evidence="4" type="ORF">BCR36DRAFT_588074</name>
</gene>
<feature type="region of interest" description="Disordered" evidence="2">
    <location>
        <begin position="664"/>
        <end position="716"/>
    </location>
</feature>
<sequence length="1648" mass="185400">MGDNIESKMNETNNVNNISSNNISVNSQDVNMTLNKATSSNSISVSDRIKLLNKTASFTSETSVKSTKSTKSEKGKKKNKVKNMIKKLEKHIIYGGKKERNDNISIEINNIPIEQYKELQEPTLIQEEKITEVEKEDIVEIEKEIAEGEDEKIDNQSNKINVSEEVLPESEKDILIEEINENVNEELSNDKMDVVEVAEEGTFEENVENIEEESLEEKVEEVKVIEEENSEEKVEEVKVVEEESLEEKVEEVKVIEEENSEEKVEEVKVVEEESLEEKVEEVKVIEEENSEEKVEEVKVIEEENSEDIVEEKEETVEEKVDVGENIEEKDETIENIENIEEKIEDGEEKQEQSEEINKDERLVEEKEIIDVDDKVKETQEEEENDYVSEIMKKGSIISQLSQVIVTGSDSISEHESSLIINESNISEIDNESNQNIENVENENNMSEIEAKDTSIDDSYAAEEELNEFSNALKSINDINNAEKQFLISNSDAIEKMINKSLKNNNEIELLNHSSPQESLETKSVSNKGQSGANLHLKIAPPQPPPATPLPPTPQVPVPPQFSLGGTKEDDNQSILSKENEKSKGHLQHLSLGRLTEVINIDEEEDQQKRQSSTSLTTDNSTPLNSNVQTVTIQSVNESDSIKIKRKSNNNQPLQAIVYNFDSEDDVSTKEDSGNDQSLKAEVQSVEEKEESNSINKPVEEKEEDENKETKKTNSLKDEINNKAEAFKTSSKKLKDTFSNIENLLEDLDNQIQSFKTPKLKSVDPTIDGYEGDDETRRMRNKSNNKRNQLLTNSLFIENPNPDMNNLNQRPVSSYTRQSYYTESVMSDDPDILPLPAVIEGGPMSPESVHDITIQSALHPPLVGNNNIIPMYNMDDDFDIDQSLNNNLKILKSSVNPSSMISKKNPAPSPVISTKALKLVGVENHSISNMSAKALKMLGMNAPDERDEFANFQFDERELAMLNAAPITSPHIMNKGHGRNGSSSSKPQTEDYMPVYPSHEMGRNMNERPMSLEEIEEVENLLNDDNDDLTRDPSMLTMGSIKSNNSFNSVGNNSFAMSQKVKKVFGLSEYEFSMMNNMNNMNNMNGMNNRNTMSSMNSMNSLNNEMNPMSPRTPNVGISSPHQQFSLPVDNLNLSRYSINDGENQVNGIISSKALKIIGLEDTTSSSPPPPTPTTPLKKPDYIDGKKNAKSSKREKMKEFEEVKEVNRNLTPTLASLKPILTDNLYYSTHGILKGWKRRFTVLTQDSWIYCFVSNDPKNHAIIAVPINSNTIVKEYFDPINIVPYFVEIISKPEDSDSKRYIIIGCDNKQKCQSWVTSIKSLVARDKFSNAKLPPKPNSMEEDLDIGNVSIINPNPVNSPLYNNTNFSNGRPHSLYNKGMSGDLGSLYDDVTGYNSSMAPSGIERSHTYGEKPVTSPLMVPINGQANVVKKPQVKNIRITKHPVRKESFKPHYSNMNMIKSPNLSAMNGSRTPRMNSQSMIPMVSSTPLLKGQYSPYSPVTKPLNDFSLTSPTLPPMSLPSTSHSPSIIATPKSIGGPTYRRSPLLGAETIGMPSTGMASPLLSPKQKSINMISSPYLGGYNPNQYNPMMNPMEDMMDYESVQQQRMFQQEELIKQQQQQILQLQKQLLKNQQEMEQGIVMDMPKDKNY</sequence>
<dbReference type="InterPro" id="IPR011993">
    <property type="entry name" value="PH-like_dom_sf"/>
</dbReference>
<organism evidence="4 5">
    <name type="scientific">Piromyces finnis</name>
    <dbReference type="NCBI Taxonomy" id="1754191"/>
    <lineage>
        <taxon>Eukaryota</taxon>
        <taxon>Fungi</taxon>
        <taxon>Fungi incertae sedis</taxon>
        <taxon>Chytridiomycota</taxon>
        <taxon>Chytridiomycota incertae sedis</taxon>
        <taxon>Neocallimastigomycetes</taxon>
        <taxon>Neocallimastigales</taxon>
        <taxon>Neocallimastigaceae</taxon>
        <taxon>Piromyces</taxon>
    </lineage>
</organism>
<feature type="region of interest" description="Disordered" evidence="2">
    <location>
        <begin position="1"/>
        <end position="20"/>
    </location>
</feature>
<dbReference type="Gene3D" id="2.30.29.30">
    <property type="entry name" value="Pleckstrin-homology domain (PH domain)/Phosphotyrosine-binding domain (PTB)"/>
    <property type="match status" value="1"/>
</dbReference>
<proteinExistence type="predicted"/>
<dbReference type="Proteomes" id="UP000193719">
    <property type="component" value="Unassembled WGS sequence"/>
</dbReference>
<feature type="compositionally biased region" description="Acidic residues" evidence="2">
    <location>
        <begin position="302"/>
        <end position="316"/>
    </location>
</feature>
<dbReference type="OrthoDB" id="2157866at2759"/>
<dbReference type="PROSITE" id="PS50003">
    <property type="entry name" value="PH_DOMAIN"/>
    <property type="match status" value="1"/>
</dbReference>
<feature type="compositionally biased region" description="Low complexity" evidence="2">
    <location>
        <begin position="60"/>
        <end position="69"/>
    </location>
</feature>
<protein>
    <recommendedName>
        <fullName evidence="3">PH domain-containing protein</fullName>
    </recommendedName>
</protein>
<dbReference type="CDD" id="cd00821">
    <property type="entry name" value="PH"/>
    <property type="match status" value="1"/>
</dbReference>
<feature type="region of interest" description="Disordered" evidence="2">
    <location>
        <begin position="969"/>
        <end position="989"/>
    </location>
</feature>
<evidence type="ECO:0000256" key="2">
    <source>
        <dbReference type="SAM" id="MobiDB-lite"/>
    </source>
</evidence>
<dbReference type="STRING" id="1754191.A0A1Y1UTP0"/>
<keyword evidence="1" id="KW-0175">Coiled coil</keyword>
<feature type="compositionally biased region" description="Pro residues" evidence="2">
    <location>
        <begin position="540"/>
        <end position="559"/>
    </location>
</feature>
<evidence type="ECO:0000313" key="4">
    <source>
        <dbReference type="EMBL" id="ORX41381.1"/>
    </source>
</evidence>
<feature type="compositionally biased region" description="Basic and acidic residues" evidence="2">
    <location>
        <begin position="1177"/>
        <end position="1199"/>
    </location>
</feature>
<feature type="coiled-coil region" evidence="1">
    <location>
        <begin position="215"/>
        <end position="295"/>
    </location>
</feature>
<dbReference type="SUPFAM" id="SSF50729">
    <property type="entry name" value="PH domain-like"/>
    <property type="match status" value="1"/>
</dbReference>
<evidence type="ECO:0000259" key="3">
    <source>
        <dbReference type="PROSITE" id="PS50003"/>
    </source>
</evidence>
<feature type="region of interest" description="Disordered" evidence="2">
    <location>
        <begin position="60"/>
        <end position="80"/>
    </location>
</feature>
<evidence type="ECO:0000313" key="5">
    <source>
        <dbReference type="Proteomes" id="UP000193719"/>
    </source>
</evidence>
<dbReference type="EMBL" id="MCFH01000090">
    <property type="protein sequence ID" value="ORX41381.1"/>
    <property type="molecule type" value="Genomic_DNA"/>
</dbReference>
<feature type="region of interest" description="Disordered" evidence="2">
    <location>
        <begin position="295"/>
        <end position="325"/>
    </location>
</feature>
<feature type="compositionally biased region" description="Polar residues" evidence="2">
    <location>
        <begin position="609"/>
        <end position="629"/>
    </location>
</feature>
<accession>A0A1Y1UTP0</accession>
<feature type="region of interest" description="Disordered" evidence="2">
    <location>
        <begin position="514"/>
        <end position="629"/>
    </location>
</feature>
<reference evidence="4 5" key="1">
    <citation type="submission" date="2016-08" db="EMBL/GenBank/DDBJ databases">
        <title>Genomes of anaerobic fungi encode conserved fungal cellulosomes for biomass hydrolysis.</title>
        <authorList>
            <consortium name="DOE Joint Genome Institute"/>
            <person name="Haitjema C.H."/>
            <person name="Gilmore S.P."/>
            <person name="Henske J.K."/>
            <person name="Solomon K.V."/>
            <person name="De Groot R."/>
            <person name="Kuo A."/>
            <person name="Mondo S.J."/>
            <person name="Salamov A.A."/>
            <person name="Labutti K."/>
            <person name="Zhao Z."/>
            <person name="Chiniquy J."/>
            <person name="Barry K."/>
            <person name="Brewer H.M."/>
            <person name="Purvine S.O."/>
            <person name="Wright A.T."/>
            <person name="Boxma B."/>
            <person name="Van Alen T."/>
            <person name="Hackstein J.H."/>
            <person name="Baker S.E."/>
            <person name="Grigoriev I.V."/>
            <person name="O'Malley M.A."/>
        </authorList>
    </citation>
    <scope>NUCLEOTIDE SEQUENCE [LARGE SCALE GENOMIC DNA]</scope>
    <source>
        <strain evidence="5">finn</strain>
    </source>
</reference>
<feature type="region of interest" description="Disordered" evidence="2">
    <location>
        <begin position="1516"/>
        <end position="1535"/>
    </location>
</feature>
<comment type="caution">
    <text evidence="4">The sequence shown here is derived from an EMBL/GenBank/DDBJ whole genome shotgun (WGS) entry which is preliminary data.</text>
</comment>
<feature type="region of interest" description="Disordered" evidence="2">
    <location>
        <begin position="1160"/>
        <end position="1199"/>
    </location>
</feature>
<feature type="coiled-coil region" evidence="1">
    <location>
        <begin position="1598"/>
        <end position="1633"/>
    </location>
</feature>